<name>A0A0H4TQ74_9BACT</name>
<protein>
    <recommendedName>
        <fullName evidence="3">DUF1295 domain-containing protein</fullName>
    </recommendedName>
</protein>
<proteinExistence type="predicted"/>
<evidence type="ECO:0000256" key="1">
    <source>
        <dbReference type="SAM" id="Phobius"/>
    </source>
</evidence>
<reference evidence="2" key="1">
    <citation type="journal article" date="2015" name="ISME J.">
        <title>Aquifer environment selects for microbial species cohorts in sediment and groundwater.</title>
        <authorList>
            <person name="Hug L.A."/>
            <person name="Thomas B.C."/>
            <person name="Brown C.T."/>
            <person name="Frischkorn K.R."/>
            <person name="Williams K.H."/>
            <person name="Tringe S.G."/>
            <person name="Banfield J.F."/>
        </authorList>
    </citation>
    <scope>NUCLEOTIDE SEQUENCE</scope>
</reference>
<dbReference type="AlphaFoldDB" id="A0A0H4TQ74"/>
<accession>A0A0H4TQ74</accession>
<sequence length="146" mass="17227">MSDWQVNVVIVWGTVSLLFCIKGILESKDKRSAFGITPYLLPLGIFVWGDAVIFGLFWFVVSLMTLIVNDWIFFLLIISIFWVVRSVGETVYWINQQFSIINRNPPEKFWFHKYFHNDSVWFIHQIIWQCVTVVSLVTTIYLAKAW</sequence>
<evidence type="ECO:0008006" key="3">
    <source>
        <dbReference type="Google" id="ProtNLM"/>
    </source>
</evidence>
<feature type="transmembrane region" description="Helical" evidence="1">
    <location>
        <begin position="120"/>
        <end position="143"/>
    </location>
</feature>
<keyword evidence="1" id="KW-0472">Membrane</keyword>
<organism evidence="2">
    <name type="scientific">uncultured Microgenomates bacterium Rifle_16ft_4_minimus_37836</name>
    <dbReference type="NCBI Taxonomy" id="1665115"/>
    <lineage>
        <taxon>Bacteria</taxon>
        <taxon>Candidatus Microgenomatota</taxon>
        <taxon>environmental samples</taxon>
    </lineage>
</organism>
<feature type="transmembrane region" description="Helical" evidence="1">
    <location>
        <begin position="71"/>
        <end position="94"/>
    </location>
</feature>
<feature type="transmembrane region" description="Helical" evidence="1">
    <location>
        <begin position="37"/>
        <end position="59"/>
    </location>
</feature>
<keyword evidence="1" id="KW-1133">Transmembrane helix</keyword>
<feature type="transmembrane region" description="Helical" evidence="1">
    <location>
        <begin position="6"/>
        <end position="25"/>
    </location>
</feature>
<dbReference type="EMBL" id="KT007005">
    <property type="protein sequence ID" value="AKQ02904.1"/>
    <property type="molecule type" value="Genomic_DNA"/>
</dbReference>
<evidence type="ECO:0000313" key="2">
    <source>
        <dbReference type="EMBL" id="AKQ02904.1"/>
    </source>
</evidence>
<keyword evidence="1" id="KW-0812">Transmembrane</keyword>